<dbReference type="EMBL" id="REGN01006920">
    <property type="protein sequence ID" value="RNA07862.1"/>
    <property type="molecule type" value="Genomic_DNA"/>
</dbReference>
<evidence type="ECO:0000259" key="3">
    <source>
        <dbReference type="PROSITE" id="PS50102"/>
    </source>
</evidence>
<keyword evidence="5" id="KW-1185">Reference proteome</keyword>
<keyword evidence="1" id="KW-0694">RNA-binding</keyword>
<dbReference type="InterPro" id="IPR035979">
    <property type="entry name" value="RBD_domain_sf"/>
</dbReference>
<dbReference type="InterPro" id="IPR000504">
    <property type="entry name" value="RRM_dom"/>
</dbReference>
<dbReference type="AlphaFoldDB" id="A0A3M7Q9H3"/>
<name>A0A3M7Q9H3_BRAPC</name>
<dbReference type="PROSITE" id="PS50102">
    <property type="entry name" value="RRM"/>
    <property type="match status" value="1"/>
</dbReference>
<sequence length="573" mass="66624">MNSIKNKIELVKIPVEVDNEDLRIVFESNAFGYQTVVDIKDKLIESSQLKNVLIEFETPEAAKQVAKSASFKFDFGNGEVLLRPVLYIENIVPKNNSKQDKIEDKSFKKDLEQLHTCWIGNIPDKHGAKKLEEFFKKQTETITDQIHSIKLVLNEKHKKYQCFINLYSPSDAQLVVEHFNGSKMENVVLESKLRSQKSGETNANSQSDSDSDSSEFDAESVCGEANKEGKYGKTFRVHRSKHFKSLIKKHMDDFRLKVGDDVSVKENVSRKGNLNFKVVANSEQKLAEIMHQLNTNMKVVRKKIKLSAKEYALVQNLKSELIQIKPNKCKDYLSIYLEDRSNTVVVEFFDSGDKILRREYFKYLNQIEKYWDEKIELEKEILISDSDQFEYFKLYLNNKTDLKYTVQKIGKNFKVNLTGKKIHLDKFGWSELAKQIRVVNFTSEIKNKGIISYMNFKLRRFKSELEKDDIILCYDKIEAGSATYSFRIVSSLDSREVQRKAHEVMSYFEKAKLLVVSFDNASLVKQIEQDIQSMNLTDLDFKYREDKKKFFVNSADENALNLAKLIIESKRQK</sequence>
<comment type="caution">
    <text evidence="4">The sequence shown here is derived from an EMBL/GenBank/DDBJ whole genome shotgun (WGS) entry which is preliminary data.</text>
</comment>
<dbReference type="SMART" id="SM00360">
    <property type="entry name" value="RRM"/>
    <property type="match status" value="1"/>
</dbReference>
<accession>A0A3M7Q9H3</accession>
<reference evidence="4 5" key="1">
    <citation type="journal article" date="2018" name="Sci. Rep.">
        <title>Genomic signatures of local adaptation to the degree of environmental predictability in rotifers.</title>
        <authorList>
            <person name="Franch-Gras L."/>
            <person name="Hahn C."/>
            <person name="Garcia-Roger E.M."/>
            <person name="Carmona M.J."/>
            <person name="Serra M."/>
            <person name="Gomez A."/>
        </authorList>
    </citation>
    <scope>NUCLEOTIDE SEQUENCE [LARGE SCALE GENOMIC DNA]</scope>
    <source>
        <strain evidence="4">HYR1</strain>
    </source>
</reference>
<feature type="region of interest" description="Disordered" evidence="2">
    <location>
        <begin position="192"/>
        <end position="219"/>
    </location>
</feature>
<dbReference type="Proteomes" id="UP000276133">
    <property type="component" value="Unassembled WGS sequence"/>
</dbReference>
<evidence type="ECO:0000313" key="5">
    <source>
        <dbReference type="Proteomes" id="UP000276133"/>
    </source>
</evidence>
<proteinExistence type="predicted"/>
<feature type="domain" description="RRM" evidence="3">
    <location>
        <begin position="115"/>
        <end position="196"/>
    </location>
</feature>
<dbReference type="Gene3D" id="3.30.70.330">
    <property type="match status" value="1"/>
</dbReference>
<dbReference type="GO" id="GO:0003723">
    <property type="term" value="F:RNA binding"/>
    <property type="evidence" value="ECO:0007669"/>
    <property type="project" value="UniProtKB-UniRule"/>
</dbReference>
<evidence type="ECO:0000256" key="2">
    <source>
        <dbReference type="SAM" id="MobiDB-lite"/>
    </source>
</evidence>
<protein>
    <recommendedName>
        <fullName evidence="3">RRM domain-containing protein</fullName>
    </recommendedName>
</protein>
<dbReference type="CDD" id="cd00590">
    <property type="entry name" value="RRM_SF"/>
    <property type="match status" value="1"/>
</dbReference>
<dbReference type="SUPFAM" id="SSF54928">
    <property type="entry name" value="RNA-binding domain, RBD"/>
    <property type="match status" value="1"/>
</dbReference>
<feature type="compositionally biased region" description="Acidic residues" evidence="2">
    <location>
        <begin position="209"/>
        <end position="218"/>
    </location>
</feature>
<dbReference type="OrthoDB" id="10513937at2759"/>
<evidence type="ECO:0000313" key="4">
    <source>
        <dbReference type="EMBL" id="RNA07862.1"/>
    </source>
</evidence>
<organism evidence="4 5">
    <name type="scientific">Brachionus plicatilis</name>
    <name type="common">Marine rotifer</name>
    <name type="synonym">Brachionus muelleri</name>
    <dbReference type="NCBI Taxonomy" id="10195"/>
    <lineage>
        <taxon>Eukaryota</taxon>
        <taxon>Metazoa</taxon>
        <taxon>Spiralia</taxon>
        <taxon>Gnathifera</taxon>
        <taxon>Rotifera</taxon>
        <taxon>Eurotatoria</taxon>
        <taxon>Monogononta</taxon>
        <taxon>Pseudotrocha</taxon>
        <taxon>Ploima</taxon>
        <taxon>Brachionidae</taxon>
        <taxon>Brachionus</taxon>
    </lineage>
</organism>
<dbReference type="InterPro" id="IPR012677">
    <property type="entry name" value="Nucleotide-bd_a/b_plait_sf"/>
</dbReference>
<evidence type="ECO:0000256" key="1">
    <source>
        <dbReference type="PROSITE-ProRule" id="PRU00176"/>
    </source>
</evidence>
<gene>
    <name evidence="4" type="ORF">BpHYR1_032151</name>
</gene>